<keyword evidence="2" id="KW-1185">Reference proteome</keyword>
<protein>
    <submittedName>
        <fullName evidence="1">Uncharacterized protein</fullName>
    </submittedName>
</protein>
<dbReference type="AlphaFoldDB" id="A0AB38TD48"/>
<gene>
    <name evidence="1" type="ORF">LRP29_04275</name>
</gene>
<dbReference type="RefSeq" id="WP_024504103.1">
    <property type="nucleotide sequence ID" value="NZ_CP088147.1"/>
</dbReference>
<evidence type="ECO:0000313" key="2">
    <source>
        <dbReference type="Proteomes" id="UP001060070"/>
    </source>
</evidence>
<proteinExistence type="predicted"/>
<dbReference type="Proteomes" id="UP001060070">
    <property type="component" value="Chromosome"/>
</dbReference>
<name>A0AB38TD48_9HYPH</name>
<dbReference type="EMBL" id="CP088147">
    <property type="protein sequence ID" value="UTU52672.1"/>
    <property type="molecule type" value="Genomic_DNA"/>
</dbReference>
<reference evidence="1 2" key="1">
    <citation type="journal article" date="2022" name="Microbiol. Resour. Announc.">
        <title>Complete Genome Sequence of Mesorhizobium ciceri Strain R30, a Rhizobium Used as a Commercial Inoculant for Chickpea in Argentina.</title>
        <authorList>
            <person name="Foresto E."/>
            <person name="Revale S."/>
            <person name="Primo E."/>
            <person name="Nievas F."/>
            <person name="Carezzano E."/>
            <person name="Puente M."/>
            <person name="Alzari P."/>
            <person name="Mart M."/>
            <person name="Ben-Assaya M."/>
            <person name="Mornico D."/>
            <person name="Santoro M."/>
            <person name="Mart F."/>
            <person name="Giordano W."/>
            <person name="Bogino P."/>
        </authorList>
    </citation>
    <scope>NUCLEOTIDE SEQUENCE [LARGE SCALE GENOMIC DNA]</scope>
    <source>
        <strain evidence="1 2">R30</strain>
    </source>
</reference>
<sequence length="222" mass="25869">MSLERIHLRKLLRFFYLPTKARIAALRDDIRSDLRKDAGVASGGGDYHVPFWTDAKQHAAGQGDLPQLTHSRVAANPRRQRLYPLLQAGFLTWWNEKRRWINEPFQILDYSVKNHFRLPTVNCVVKIENLLSVKIGDESHRLVYPYFSEEPVLNEEGSRLGIWILSQSLPNFSPNDFRVLDVLRGTSFATIDHPLQGNEEALFMGYYNALLTEWEKLREEYR</sequence>
<organism evidence="1 2">
    <name type="scientific">Mesorhizobium ciceri</name>
    <dbReference type="NCBI Taxonomy" id="39645"/>
    <lineage>
        <taxon>Bacteria</taxon>
        <taxon>Pseudomonadati</taxon>
        <taxon>Pseudomonadota</taxon>
        <taxon>Alphaproteobacteria</taxon>
        <taxon>Hyphomicrobiales</taxon>
        <taxon>Phyllobacteriaceae</taxon>
        <taxon>Mesorhizobium</taxon>
    </lineage>
</organism>
<accession>A0AB38TD48</accession>
<evidence type="ECO:0000313" key="1">
    <source>
        <dbReference type="EMBL" id="UTU52672.1"/>
    </source>
</evidence>